<feature type="domain" description="FAS1" evidence="4">
    <location>
        <begin position="150"/>
        <end position="289"/>
    </location>
</feature>
<dbReference type="AlphaFoldDB" id="A0A074VGQ3"/>
<evidence type="ECO:0000259" key="4">
    <source>
        <dbReference type="PROSITE" id="PS50213"/>
    </source>
</evidence>
<feature type="coiled-coil region" evidence="1">
    <location>
        <begin position="47"/>
        <end position="74"/>
    </location>
</feature>
<evidence type="ECO:0000256" key="3">
    <source>
        <dbReference type="SAM" id="SignalP"/>
    </source>
</evidence>
<dbReference type="InterPro" id="IPR000782">
    <property type="entry name" value="FAS1_domain"/>
</dbReference>
<dbReference type="SMART" id="SM00554">
    <property type="entry name" value="FAS1"/>
    <property type="match status" value="2"/>
</dbReference>
<protein>
    <submittedName>
        <fullName evidence="5">Putative Stabilin-2</fullName>
    </submittedName>
</protein>
<gene>
    <name evidence="5" type="ORF">M437DRAFT_56340</name>
</gene>
<reference evidence="5 6" key="1">
    <citation type="journal article" date="2014" name="BMC Genomics">
        <title>Genome sequencing of four Aureobasidium pullulans varieties: biotechnological potential, stress tolerance, and description of new species.</title>
        <authorList>
            <person name="Gostin Ar C."/>
            <person name="Ohm R.A."/>
            <person name="Kogej T."/>
            <person name="Sonjak S."/>
            <person name="Turk M."/>
            <person name="Zajc J."/>
            <person name="Zalar P."/>
            <person name="Grube M."/>
            <person name="Sun H."/>
            <person name="Han J."/>
            <person name="Sharma A."/>
            <person name="Chiniquy J."/>
            <person name="Ngan C.Y."/>
            <person name="Lipzen A."/>
            <person name="Barry K."/>
            <person name="Grigoriev I.V."/>
            <person name="Gunde-Cimerman N."/>
        </authorList>
    </citation>
    <scope>NUCLEOTIDE SEQUENCE [LARGE SCALE GENOMIC DNA]</scope>
    <source>
        <strain evidence="5 6">CBS 110374</strain>
    </source>
</reference>
<dbReference type="InterPro" id="IPR050904">
    <property type="entry name" value="Adhesion/Biosynth-related"/>
</dbReference>
<evidence type="ECO:0000313" key="5">
    <source>
        <dbReference type="EMBL" id="KEQ59643.1"/>
    </source>
</evidence>
<dbReference type="RefSeq" id="XP_040876666.1">
    <property type="nucleotide sequence ID" value="XM_041023038.1"/>
</dbReference>
<organism evidence="5 6">
    <name type="scientific">Aureobasidium melanogenum (strain CBS 110374)</name>
    <name type="common">Aureobasidium pullulans var. melanogenum</name>
    <dbReference type="NCBI Taxonomy" id="1043003"/>
    <lineage>
        <taxon>Eukaryota</taxon>
        <taxon>Fungi</taxon>
        <taxon>Dikarya</taxon>
        <taxon>Ascomycota</taxon>
        <taxon>Pezizomycotina</taxon>
        <taxon>Dothideomycetes</taxon>
        <taxon>Dothideomycetidae</taxon>
        <taxon>Dothideales</taxon>
        <taxon>Saccotheciaceae</taxon>
        <taxon>Aureobasidium</taxon>
    </lineage>
</organism>
<dbReference type="Pfam" id="PF02469">
    <property type="entry name" value="Fasciclin"/>
    <property type="match status" value="2"/>
</dbReference>
<evidence type="ECO:0000256" key="2">
    <source>
        <dbReference type="SAM" id="MobiDB-lite"/>
    </source>
</evidence>
<proteinExistence type="predicted"/>
<keyword evidence="1" id="KW-0175">Coiled coil</keyword>
<feature type="domain" description="FAS1" evidence="4">
    <location>
        <begin position="293"/>
        <end position="446"/>
    </location>
</feature>
<dbReference type="STRING" id="1043003.A0A074VGQ3"/>
<dbReference type="GeneID" id="63916411"/>
<feature type="compositionally biased region" description="Basic and acidic residues" evidence="2">
    <location>
        <begin position="113"/>
        <end position="134"/>
    </location>
</feature>
<feature type="signal peptide" evidence="3">
    <location>
        <begin position="1"/>
        <end position="15"/>
    </location>
</feature>
<dbReference type="PANTHER" id="PTHR10900:SF125">
    <property type="entry name" value="FAS1 DOMAIN-CONTAINING PROTEIN YLR001C"/>
    <property type="match status" value="1"/>
</dbReference>
<dbReference type="EMBL" id="KL584847">
    <property type="protein sequence ID" value="KEQ59643.1"/>
    <property type="molecule type" value="Genomic_DNA"/>
</dbReference>
<evidence type="ECO:0000256" key="1">
    <source>
        <dbReference type="SAM" id="Coils"/>
    </source>
</evidence>
<dbReference type="Proteomes" id="UP000030672">
    <property type="component" value="Unassembled WGS sequence"/>
</dbReference>
<feature type="region of interest" description="Disordered" evidence="2">
    <location>
        <begin position="113"/>
        <end position="150"/>
    </location>
</feature>
<dbReference type="SUPFAM" id="SSF82153">
    <property type="entry name" value="FAS1 domain"/>
    <property type="match status" value="2"/>
</dbReference>
<name>A0A074VGQ3_AURM1</name>
<dbReference type="PANTHER" id="PTHR10900">
    <property type="entry name" value="PERIOSTIN-RELATED"/>
    <property type="match status" value="1"/>
</dbReference>
<dbReference type="Gene3D" id="2.30.180.10">
    <property type="entry name" value="FAS1 domain"/>
    <property type="match status" value="2"/>
</dbReference>
<sequence length="488" mass="54206">MRFSHILPLAALSAAFVVPNEQVFSELSIDDTTHARAHQGAWSEQVLSEVKNDFAEAEKSIKEASNNAKHALDEAFSSASDFGSSMTTKFQETAFDAKSWFESAANNAYDALDSHEEHPHPPHHDDPHHGEPHHPPPPHHGGPHHGHKPNETVWQLLSSSKYTEKFSKLISEYPDLVEKLNSTDSGNFTIFAPKDTAFPDHPPHHKPSKEMIKKFIEYHISDDFYPAGRVLLTHTIPTLMEGEHLPGKAAQRLSVHLGLKGLTINFYSRVVAVNIFGTNGVIHGVDNLLIPPPRAFKIIDLLPSEFSTFELALGKTGLLDAYNSTDHPSGTLFAPSNFAFQKLGPKINGFLFSEYGRKYLKALILYHTVPDNVLYSDAFIKAEGHDGIPKGHWHVDLPTALEDHSLSVDVGRYGGLIDIKINAFSRVSVQDGIAADGVIQVVSDVLIPPKKLGSAKLRSFNWFGSEKELTLEEFKVRFEPYVERMIDL</sequence>
<dbReference type="PROSITE" id="PS50213">
    <property type="entry name" value="FAS1"/>
    <property type="match status" value="2"/>
</dbReference>
<dbReference type="HOGENOM" id="CLU_026522_0_0_1"/>
<accession>A0A074VGQ3</accession>
<feature type="chain" id="PRO_5012565342" evidence="3">
    <location>
        <begin position="16"/>
        <end position="488"/>
    </location>
</feature>
<evidence type="ECO:0000313" key="6">
    <source>
        <dbReference type="Proteomes" id="UP000030672"/>
    </source>
</evidence>
<keyword evidence="6" id="KW-1185">Reference proteome</keyword>
<keyword evidence="3" id="KW-0732">Signal</keyword>
<dbReference type="InterPro" id="IPR036378">
    <property type="entry name" value="FAS1_dom_sf"/>
</dbReference>